<sequence>MPFKYITKDTTRNRSNLDISVIRNALDDIDKGKSIRGAALEYEPSTTASVFMSNMEETARSEASSPSILTEEHSGYAILILEQSKEVATTSQLLDISTVDSRQKPKIILPEIIRPFPKSAPRKSKRFGRQPGKTKILTKTPEKQDLEQDHCKPKKMKTKVTKNKQKGKTKKRTVKRQVLQSSESETDLEGEPNEKLDNGLTATVNDYVDNTISMIIPFMQQNGLDPMELPDIEEGFEVRPIIITYSAWLRLTEGKMSGLVNVSRLGDQHVKYFAKMLRVRVQLQFTDLEFNYRYLVEVMNIGPSGGIIGSLDRFGVIADVLIDFNNDSIHLQQFSITDRGRLRVRLSGNIIFDWLLNPLIGVFTRLFNSIIMLVVELNIRNAAQMAIISINSSIADVVKYLESFNNN</sequence>
<organism evidence="2 3">
    <name type="scientific">Brenthis ino</name>
    <name type="common">lesser marbled fritillary</name>
    <dbReference type="NCBI Taxonomy" id="405034"/>
    <lineage>
        <taxon>Eukaryota</taxon>
        <taxon>Metazoa</taxon>
        <taxon>Ecdysozoa</taxon>
        <taxon>Arthropoda</taxon>
        <taxon>Hexapoda</taxon>
        <taxon>Insecta</taxon>
        <taxon>Pterygota</taxon>
        <taxon>Neoptera</taxon>
        <taxon>Endopterygota</taxon>
        <taxon>Lepidoptera</taxon>
        <taxon>Glossata</taxon>
        <taxon>Ditrysia</taxon>
        <taxon>Papilionoidea</taxon>
        <taxon>Nymphalidae</taxon>
        <taxon>Heliconiinae</taxon>
        <taxon>Argynnini</taxon>
        <taxon>Brenthis</taxon>
    </lineage>
</organism>
<evidence type="ECO:0000256" key="1">
    <source>
        <dbReference type="SAM" id="MobiDB-lite"/>
    </source>
</evidence>
<protein>
    <submittedName>
        <fullName evidence="2">Uncharacterized protein</fullName>
    </submittedName>
</protein>
<feature type="non-terminal residue" evidence="2">
    <location>
        <position position="407"/>
    </location>
</feature>
<dbReference type="EMBL" id="OV170223">
    <property type="protein sequence ID" value="CAH0722579.1"/>
    <property type="molecule type" value="Genomic_DNA"/>
</dbReference>
<feature type="compositionally biased region" description="Basic residues" evidence="1">
    <location>
        <begin position="152"/>
        <end position="175"/>
    </location>
</feature>
<evidence type="ECO:0000313" key="3">
    <source>
        <dbReference type="Proteomes" id="UP000838878"/>
    </source>
</evidence>
<reference evidence="2" key="1">
    <citation type="submission" date="2021-12" db="EMBL/GenBank/DDBJ databases">
        <authorList>
            <person name="Martin H S."/>
        </authorList>
    </citation>
    <scope>NUCLEOTIDE SEQUENCE</scope>
</reference>
<accession>A0A8J9Y9N1</accession>
<feature type="compositionally biased region" description="Basic and acidic residues" evidence="1">
    <location>
        <begin position="140"/>
        <end position="151"/>
    </location>
</feature>
<dbReference type="Proteomes" id="UP000838878">
    <property type="component" value="Chromosome 3"/>
</dbReference>
<feature type="region of interest" description="Disordered" evidence="1">
    <location>
        <begin position="118"/>
        <end position="197"/>
    </location>
</feature>
<dbReference type="OrthoDB" id="6419576at2759"/>
<gene>
    <name evidence="2" type="ORF">BINO364_LOCUS8516</name>
</gene>
<dbReference type="InterPro" id="IPR038602">
    <property type="entry name" value="Mite_allergen_7_sf"/>
</dbReference>
<keyword evidence="3" id="KW-1185">Reference proteome</keyword>
<dbReference type="AlphaFoldDB" id="A0A8J9Y9N1"/>
<dbReference type="Pfam" id="PF16984">
    <property type="entry name" value="Grp7_allergen"/>
    <property type="match status" value="1"/>
</dbReference>
<dbReference type="Gene3D" id="3.15.10.50">
    <property type="match status" value="1"/>
</dbReference>
<proteinExistence type="predicted"/>
<dbReference type="InterPro" id="IPR020234">
    <property type="entry name" value="Mite_allergen_group-7"/>
</dbReference>
<evidence type="ECO:0000313" key="2">
    <source>
        <dbReference type="EMBL" id="CAH0722579.1"/>
    </source>
</evidence>
<name>A0A8J9Y9N1_9NEOP</name>